<dbReference type="InterPro" id="IPR036690">
    <property type="entry name" value="Fdx_antiC-bd_sf"/>
</dbReference>
<dbReference type="Proteomes" id="UP001530400">
    <property type="component" value="Unassembled WGS sequence"/>
</dbReference>
<evidence type="ECO:0000313" key="2">
    <source>
        <dbReference type="EMBL" id="KAL3793088.1"/>
    </source>
</evidence>
<dbReference type="Gene3D" id="3.30.70.380">
    <property type="entry name" value="Ferrodoxin-fold anticodon-binding domain"/>
    <property type="match status" value="1"/>
</dbReference>
<protein>
    <recommendedName>
        <fullName evidence="1">Methyltransferase domain-containing protein</fullName>
    </recommendedName>
</protein>
<dbReference type="InterPro" id="IPR025714">
    <property type="entry name" value="Methyltranfer_dom"/>
</dbReference>
<accession>A0ABD3PY27</accession>
<dbReference type="EMBL" id="JALLPJ020000407">
    <property type="protein sequence ID" value="KAL3793088.1"/>
    <property type="molecule type" value="Genomic_DNA"/>
</dbReference>
<dbReference type="Pfam" id="PF13679">
    <property type="entry name" value="Methyltransf_32"/>
    <property type="match status" value="1"/>
</dbReference>
<comment type="caution">
    <text evidence="2">The sequence shown here is derived from an EMBL/GenBank/DDBJ whole genome shotgun (WGS) entry which is preliminary data.</text>
</comment>
<evidence type="ECO:0000259" key="1">
    <source>
        <dbReference type="Pfam" id="PF13679"/>
    </source>
</evidence>
<feature type="domain" description="Methyltransferase" evidence="1">
    <location>
        <begin position="153"/>
        <end position="269"/>
    </location>
</feature>
<dbReference type="AlphaFoldDB" id="A0ABD3PY27"/>
<proteinExistence type="predicted"/>
<gene>
    <name evidence="2" type="ORF">ACHAWO_005142</name>
</gene>
<evidence type="ECO:0000313" key="3">
    <source>
        <dbReference type="Proteomes" id="UP001530400"/>
    </source>
</evidence>
<name>A0ABD3PY27_9STRA</name>
<keyword evidence="3" id="KW-1185">Reference proteome</keyword>
<reference evidence="2 3" key="1">
    <citation type="submission" date="2024-10" db="EMBL/GenBank/DDBJ databases">
        <title>Updated reference genomes for cyclostephanoid diatoms.</title>
        <authorList>
            <person name="Roberts W.R."/>
            <person name="Alverson A.J."/>
        </authorList>
    </citation>
    <scope>NUCLEOTIDE SEQUENCE [LARGE SCALE GENOMIC DNA]</scope>
    <source>
        <strain evidence="2 3">AJA010-31</strain>
    </source>
</reference>
<sequence length="519" mass="58431">MRFGMIINLSTTVFRAQALNCNRLNVYSISTVHRHQRSHLSLSASSIIDAHSDAVQNKALEARINDLVNHPAVVWNATSTFASMHKKKLAHRHIPQFDRSPTTNNCDALFDEFATVVCNAGVVARKEVFETWASALYIHDFFFSQEHNIKTLRRVADIAAGHGLLAWALLILDDDYRRQRSENDLPPLTAFCLDVQMPKSAELIQTSMLERFPYLDEQFDYVEGRLEQLIPHESCLLAGVHACGTLSDVLVSTAADHRVPLALVPCCHSRKAKVLEACASRFAKKEYEAILNTQGKIPDLANRLDAARITALRNSGMDVVEASIPNLFTDKNRLIMATPGQKTHLIPNDATNQMNVKSTNKIQRGQMPPLNTINDNVSINPKDRFMKGFSVPCKDDKQSRVIISKISGRIAAERRKEVMHNRKHHQMPQLDLSLWLPDDGSEITEQSMQKVIKRTHPNINSNVTMLGGVYLDPKTGRRAQTYRIQYGVDDEVLSFDEANKAHKILYHSIPLEFPGAKCR</sequence>
<organism evidence="2 3">
    <name type="scientific">Cyclotella atomus</name>
    <dbReference type="NCBI Taxonomy" id="382360"/>
    <lineage>
        <taxon>Eukaryota</taxon>
        <taxon>Sar</taxon>
        <taxon>Stramenopiles</taxon>
        <taxon>Ochrophyta</taxon>
        <taxon>Bacillariophyta</taxon>
        <taxon>Coscinodiscophyceae</taxon>
        <taxon>Thalassiosirophycidae</taxon>
        <taxon>Stephanodiscales</taxon>
        <taxon>Stephanodiscaceae</taxon>
        <taxon>Cyclotella</taxon>
    </lineage>
</organism>